<keyword evidence="1" id="KW-1133">Transmembrane helix</keyword>
<dbReference type="Proteomes" id="UP000297407">
    <property type="component" value="Unassembled WGS sequence"/>
</dbReference>
<sequence>MKTLTWLHTISFSTLFALGTFLIGTMLFLYYILFPSQMVLVMGFLYVVAAFFFNLIILMHLISRLIFAPFERTENTIRILILLSNIPIAFLYFDLIINHN</sequence>
<evidence type="ECO:0000313" key="2">
    <source>
        <dbReference type="EMBL" id="TGD58939.1"/>
    </source>
</evidence>
<dbReference type="RefSeq" id="WP_135525249.1">
    <property type="nucleotide sequence ID" value="NZ_SRLH01000002.1"/>
</dbReference>
<dbReference type="OrthoDB" id="1144821at2"/>
<keyword evidence="1" id="KW-0472">Membrane</keyword>
<protein>
    <submittedName>
        <fullName evidence="2">Uncharacterized protein</fullName>
    </submittedName>
</protein>
<organism evidence="2 3">
    <name type="scientific">Flavobacterium humi</name>
    <dbReference type="NCBI Taxonomy" id="2562683"/>
    <lineage>
        <taxon>Bacteria</taxon>
        <taxon>Pseudomonadati</taxon>
        <taxon>Bacteroidota</taxon>
        <taxon>Flavobacteriia</taxon>
        <taxon>Flavobacteriales</taxon>
        <taxon>Flavobacteriaceae</taxon>
        <taxon>Flavobacterium</taxon>
    </lineage>
</organism>
<feature type="transmembrane region" description="Helical" evidence="1">
    <location>
        <begin position="79"/>
        <end position="97"/>
    </location>
</feature>
<keyword evidence="1" id="KW-0812">Transmembrane</keyword>
<reference evidence="2 3" key="1">
    <citation type="submission" date="2019-04" db="EMBL/GenBank/DDBJ databases">
        <title>Flavobacterium sp. strain DS2-A Genome sequencing and assembly.</title>
        <authorList>
            <person name="Kim I."/>
        </authorList>
    </citation>
    <scope>NUCLEOTIDE SEQUENCE [LARGE SCALE GENOMIC DNA]</scope>
    <source>
        <strain evidence="2 3">DS2-A</strain>
    </source>
</reference>
<evidence type="ECO:0000256" key="1">
    <source>
        <dbReference type="SAM" id="Phobius"/>
    </source>
</evidence>
<evidence type="ECO:0000313" key="3">
    <source>
        <dbReference type="Proteomes" id="UP000297407"/>
    </source>
</evidence>
<accession>A0A4Z0L9H4</accession>
<comment type="caution">
    <text evidence="2">The sequence shown here is derived from an EMBL/GenBank/DDBJ whole genome shotgun (WGS) entry which is preliminary data.</text>
</comment>
<proteinExistence type="predicted"/>
<dbReference type="AlphaFoldDB" id="A0A4Z0L9H4"/>
<gene>
    <name evidence="2" type="ORF">E4635_03545</name>
</gene>
<name>A0A4Z0L9H4_9FLAO</name>
<keyword evidence="3" id="KW-1185">Reference proteome</keyword>
<feature type="transmembrane region" description="Helical" evidence="1">
    <location>
        <begin position="12"/>
        <end position="33"/>
    </location>
</feature>
<dbReference type="EMBL" id="SRLH01000002">
    <property type="protein sequence ID" value="TGD58939.1"/>
    <property type="molecule type" value="Genomic_DNA"/>
</dbReference>
<feature type="transmembrane region" description="Helical" evidence="1">
    <location>
        <begin position="39"/>
        <end position="67"/>
    </location>
</feature>